<dbReference type="Gene3D" id="3.40.50.1360">
    <property type="match status" value="1"/>
</dbReference>
<accession>A0A437UQ38</accession>
<evidence type="ECO:0000256" key="2">
    <source>
        <dbReference type="ARBA" id="ARBA00022491"/>
    </source>
</evidence>
<evidence type="ECO:0000256" key="5">
    <source>
        <dbReference type="ARBA" id="ARBA00023163"/>
    </source>
</evidence>
<feature type="domain" description="HTH deoR-type" evidence="7">
    <location>
        <begin position="3"/>
        <end position="58"/>
    </location>
</feature>
<organism evidence="8 9">
    <name type="scientific">Enterococcus avium</name>
    <name type="common">Streptococcus avium</name>
    <dbReference type="NCBI Taxonomy" id="33945"/>
    <lineage>
        <taxon>Bacteria</taxon>
        <taxon>Bacillati</taxon>
        <taxon>Bacillota</taxon>
        <taxon>Bacilli</taxon>
        <taxon>Lactobacillales</taxon>
        <taxon>Enterococcaceae</taxon>
        <taxon>Enterococcus</taxon>
    </lineage>
</organism>
<dbReference type="AlphaFoldDB" id="A0A437UQ38"/>
<comment type="function">
    <text evidence="6">Repressor of the lactose catabolism operon. Galactose-6-phosphate is the inducer.</text>
</comment>
<dbReference type="InterPro" id="IPR001034">
    <property type="entry name" value="DeoR_HTH"/>
</dbReference>
<dbReference type="Proteomes" id="UP000288388">
    <property type="component" value="Unassembled WGS sequence"/>
</dbReference>
<evidence type="ECO:0000259" key="7">
    <source>
        <dbReference type="PROSITE" id="PS51000"/>
    </source>
</evidence>
<evidence type="ECO:0000256" key="3">
    <source>
        <dbReference type="ARBA" id="ARBA00023015"/>
    </source>
</evidence>
<dbReference type="GO" id="GO:0003700">
    <property type="term" value="F:DNA-binding transcription factor activity"/>
    <property type="evidence" value="ECO:0007669"/>
    <property type="project" value="InterPro"/>
</dbReference>
<name>A0A437UQ38_ENTAV</name>
<dbReference type="Gene3D" id="1.10.10.10">
    <property type="entry name" value="Winged helix-like DNA-binding domain superfamily/Winged helix DNA-binding domain"/>
    <property type="match status" value="1"/>
</dbReference>
<evidence type="ECO:0000313" key="8">
    <source>
        <dbReference type="EMBL" id="RVU95747.1"/>
    </source>
</evidence>
<dbReference type="InterPro" id="IPR036388">
    <property type="entry name" value="WH-like_DNA-bd_sf"/>
</dbReference>
<proteinExistence type="predicted"/>
<keyword evidence="4" id="KW-0238">DNA-binding</keyword>
<dbReference type="SMART" id="SM01134">
    <property type="entry name" value="DeoRC"/>
    <property type="match status" value="1"/>
</dbReference>
<dbReference type="RefSeq" id="WP_016179221.1">
    <property type="nucleotide sequence ID" value="NZ_CAAKNX010000181.1"/>
</dbReference>
<evidence type="ECO:0000313" key="9">
    <source>
        <dbReference type="Proteomes" id="UP000288388"/>
    </source>
</evidence>
<dbReference type="SUPFAM" id="SSF100950">
    <property type="entry name" value="NagB/RpiA/CoA transferase-like"/>
    <property type="match status" value="1"/>
</dbReference>
<keyword evidence="2" id="KW-0678">Repressor</keyword>
<dbReference type="Pfam" id="PF08220">
    <property type="entry name" value="HTH_DeoR"/>
    <property type="match status" value="1"/>
</dbReference>
<dbReference type="GO" id="GO:0003677">
    <property type="term" value="F:DNA binding"/>
    <property type="evidence" value="ECO:0007669"/>
    <property type="project" value="UniProtKB-KW"/>
</dbReference>
<dbReference type="PROSITE" id="PS00894">
    <property type="entry name" value="HTH_DEOR_1"/>
    <property type="match status" value="1"/>
</dbReference>
<dbReference type="PANTHER" id="PTHR30363">
    <property type="entry name" value="HTH-TYPE TRANSCRIPTIONAL REGULATOR SRLR-RELATED"/>
    <property type="match status" value="1"/>
</dbReference>
<sequence>MENFERLGDIVSYLQQEQRATTKELANRFGVTEQTIRNDLSFLEKESKVIRVHGGAKITENETKFDDRLTENVEEKRRLGKYAATLVEENDIIFLDGGTSILYLIECLPQDIHIKIITASLPIADKCTILNNAEIYCLGGMLNKKTKEMYGPKALEDISNMIANKAFIGISGFSLENQFTENNVLSLEVKRKILPTVSQSIIIADSKKENKIGIQRAFSFDEIDILITGSEVSKKFVEKASKSLKVMNI</sequence>
<dbReference type="PROSITE" id="PS51000">
    <property type="entry name" value="HTH_DEOR_2"/>
    <property type="match status" value="1"/>
</dbReference>
<dbReference type="InterPro" id="IPR036390">
    <property type="entry name" value="WH_DNA-bd_sf"/>
</dbReference>
<dbReference type="SUPFAM" id="SSF46785">
    <property type="entry name" value="Winged helix' DNA-binding domain"/>
    <property type="match status" value="1"/>
</dbReference>
<dbReference type="InterPro" id="IPR050313">
    <property type="entry name" value="Carb_Metab_HTH_regulators"/>
</dbReference>
<evidence type="ECO:0000256" key="1">
    <source>
        <dbReference type="ARBA" id="ARBA00021390"/>
    </source>
</evidence>
<keyword evidence="5" id="KW-0804">Transcription</keyword>
<evidence type="ECO:0000256" key="4">
    <source>
        <dbReference type="ARBA" id="ARBA00023125"/>
    </source>
</evidence>
<dbReference type="PANTHER" id="PTHR30363:SF4">
    <property type="entry name" value="GLYCEROL-3-PHOSPHATE REGULON REPRESSOR"/>
    <property type="match status" value="1"/>
</dbReference>
<dbReference type="Pfam" id="PF00455">
    <property type="entry name" value="DeoRC"/>
    <property type="match status" value="1"/>
</dbReference>
<dbReference type="InterPro" id="IPR014036">
    <property type="entry name" value="DeoR-like_C"/>
</dbReference>
<dbReference type="PRINTS" id="PR00037">
    <property type="entry name" value="HTHLACR"/>
</dbReference>
<dbReference type="InterPro" id="IPR037171">
    <property type="entry name" value="NagB/RpiA_transferase-like"/>
</dbReference>
<comment type="caution">
    <text evidence="8">The sequence shown here is derived from an EMBL/GenBank/DDBJ whole genome shotgun (WGS) entry which is preliminary data.</text>
</comment>
<gene>
    <name evidence="8" type="ORF">EK398_13320</name>
</gene>
<dbReference type="InterPro" id="IPR018356">
    <property type="entry name" value="Tscrpt_reg_HTH_DeoR_CS"/>
</dbReference>
<evidence type="ECO:0000256" key="6">
    <source>
        <dbReference type="ARBA" id="ARBA00024937"/>
    </source>
</evidence>
<protein>
    <recommendedName>
        <fullName evidence="1">Lactose phosphotransferase system repressor</fullName>
    </recommendedName>
</protein>
<keyword evidence="3" id="KW-0805">Transcription regulation</keyword>
<reference evidence="8 9" key="1">
    <citation type="submission" date="2018-12" db="EMBL/GenBank/DDBJ databases">
        <title>A novel vanA-carrying plasmid in a clinical isolate of Enterococcus avium.</title>
        <authorList>
            <person name="Bernasconi O.J."/>
            <person name="Luzzaro F."/>
            <person name="Endimiani A."/>
        </authorList>
    </citation>
    <scope>NUCLEOTIDE SEQUENCE [LARGE SCALE GENOMIC DNA]</scope>
    <source>
        <strain evidence="8 9">LC0559/18</strain>
    </source>
</reference>
<dbReference type="EMBL" id="RYZS01000001">
    <property type="protein sequence ID" value="RVU95747.1"/>
    <property type="molecule type" value="Genomic_DNA"/>
</dbReference>
<dbReference type="SMART" id="SM00420">
    <property type="entry name" value="HTH_DEOR"/>
    <property type="match status" value="1"/>
</dbReference>